<dbReference type="PANTHER" id="PTHR36221">
    <property type="entry name" value="DUF742 DOMAIN-CONTAINING PROTEIN"/>
    <property type="match status" value="1"/>
</dbReference>
<evidence type="ECO:0000313" key="1">
    <source>
        <dbReference type="EMBL" id="MER6612939.1"/>
    </source>
</evidence>
<dbReference type="SUPFAM" id="SSF46785">
    <property type="entry name" value="Winged helix' DNA-binding domain"/>
    <property type="match status" value="1"/>
</dbReference>
<dbReference type="InterPro" id="IPR036390">
    <property type="entry name" value="WH_DNA-bd_sf"/>
</dbReference>
<reference evidence="1 2" key="1">
    <citation type="submission" date="2024-06" db="EMBL/GenBank/DDBJ databases">
        <title>The Natural Products Discovery Center: Release of the First 8490 Sequenced Strains for Exploring Actinobacteria Biosynthetic Diversity.</title>
        <authorList>
            <person name="Kalkreuter E."/>
            <person name="Kautsar S.A."/>
            <person name="Yang D."/>
            <person name="Bader C.D."/>
            <person name="Teijaro C.N."/>
            <person name="Fluegel L."/>
            <person name="Davis C.M."/>
            <person name="Simpson J.R."/>
            <person name="Lauterbach L."/>
            <person name="Steele A.D."/>
            <person name="Gui C."/>
            <person name="Meng S."/>
            <person name="Li G."/>
            <person name="Viehrig K."/>
            <person name="Ye F."/>
            <person name="Su P."/>
            <person name="Kiefer A.F."/>
            <person name="Nichols A."/>
            <person name="Cepeda A.J."/>
            <person name="Yan W."/>
            <person name="Fan B."/>
            <person name="Jiang Y."/>
            <person name="Adhikari A."/>
            <person name="Zheng C.-J."/>
            <person name="Schuster L."/>
            <person name="Cowan T.M."/>
            <person name="Smanski M.J."/>
            <person name="Chevrette M.G."/>
            <person name="De Carvalho L.P.S."/>
            <person name="Shen B."/>
        </authorList>
    </citation>
    <scope>NUCLEOTIDE SEQUENCE [LARGE SCALE GENOMIC DNA]</scope>
    <source>
        <strain evidence="1 2">NPDC000837</strain>
    </source>
</reference>
<protein>
    <submittedName>
        <fullName evidence="1">DUF742 domain-containing protein</fullName>
    </submittedName>
</protein>
<dbReference type="EMBL" id="JBEPBX010000004">
    <property type="protein sequence ID" value="MER6612939.1"/>
    <property type="molecule type" value="Genomic_DNA"/>
</dbReference>
<dbReference type="InterPro" id="IPR007995">
    <property type="entry name" value="DUF742"/>
</dbReference>
<dbReference type="InterPro" id="IPR036388">
    <property type="entry name" value="WH-like_DNA-bd_sf"/>
</dbReference>
<dbReference type="PANTHER" id="PTHR36221:SF1">
    <property type="entry name" value="DUF742 DOMAIN-CONTAINING PROTEIN"/>
    <property type="match status" value="1"/>
</dbReference>
<dbReference type="Proteomes" id="UP001445472">
    <property type="component" value="Unassembled WGS sequence"/>
</dbReference>
<name>A0ABV1UQ62_9ACTN</name>
<dbReference type="Pfam" id="PF05331">
    <property type="entry name" value="DUF742"/>
    <property type="match status" value="1"/>
</dbReference>
<gene>
    <name evidence="1" type="ORF">ABT276_06050</name>
</gene>
<dbReference type="Gene3D" id="1.10.10.10">
    <property type="entry name" value="Winged helix-like DNA-binding domain superfamily/Winged helix DNA-binding domain"/>
    <property type="match status" value="1"/>
</dbReference>
<comment type="caution">
    <text evidence="1">The sequence shown here is derived from an EMBL/GenBank/DDBJ whole genome shotgun (WGS) entry which is preliminary data.</text>
</comment>
<accession>A0ABV1UQ62</accession>
<dbReference type="RefSeq" id="WP_351975247.1">
    <property type="nucleotide sequence ID" value="NZ_JBEPBX010000004.1"/>
</dbReference>
<proteinExistence type="predicted"/>
<evidence type="ECO:0000313" key="2">
    <source>
        <dbReference type="Proteomes" id="UP001445472"/>
    </source>
</evidence>
<organism evidence="1 2">
    <name type="scientific">Streptomyces xantholiticus</name>
    <dbReference type="NCBI Taxonomy" id="68285"/>
    <lineage>
        <taxon>Bacteria</taxon>
        <taxon>Bacillati</taxon>
        <taxon>Actinomycetota</taxon>
        <taxon>Actinomycetes</taxon>
        <taxon>Kitasatosporales</taxon>
        <taxon>Streptomycetaceae</taxon>
        <taxon>Streptomyces</taxon>
    </lineage>
</organism>
<keyword evidence="2" id="KW-1185">Reference proteome</keyword>
<sequence length="122" mass="13304">MDDHWYEEETGPLVRPYTVTRGRTRPEDGFRLDLTSQVTAVPGAEPRPGSDHARVSLFELVRRAPRPVGELAAAAALPLTVIRVLLADLAGAGLIEVRPPAHRSAAADPELLREVAARLKRL</sequence>